<evidence type="ECO:0000256" key="5">
    <source>
        <dbReference type="ARBA" id="ARBA00022833"/>
    </source>
</evidence>
<evidence type="ECO:0000313" key="10">
    <source>
        <dbReference type="EMBL" id="KAJ0399132.1"/>
    </source>
</evidence>
<evidence type="ECO:0000256" key="2">
    <source>
        <dbReference type="ARBA" id="ARBA00019325"/>
    </source>
</evidence>
<keyword evidence="3 7" id="KW-0479">Metal-binding</keyword>
<dbReference type="Gene3D" id="2.40.50.100">
    <property type="match status" value="1"/>
</dbReference>
<dbReference type="SUPFAM" id="SSF90229">
    <property type="entry name" value="CCCH zinc finger"/>
    <property type="match status" value="1"/>
</dbReference>
<dbReference type="SMART" id="SM00356">
    <property type="entry name" value="ZnF_C3H1"/>
    <property type="match status" value="1"/>
</dbReference>
<comment type="caution">
    <text evidence="10">The sequence shown here is derived from an EMBL/GenBank/DDBJ whole genome shotgun (WGS) entry which is preliminary data.</text>
</comment>
<feature type="zinc finger region" description="C3H1-type" evidence="7">
    <location>
        <begin position="51"/>
        <end position="78"/>
    </location>
</feature>
<dbReference type="InterPro" id="IPR036855">
    <property type="entry name" value="Znf_CCCH_sf"/>
</dbReference>
<dbReference type="Proteomes" id="UP001209570">
    <property type="component" value="Unassembled WGS sequence"/>
</dbReference>
<evidence type="ECO:0000256" key="1">
    <source>
        <dbReference type="ARBA" id="ARBA00010764"/>
    </source>
</evidence>
<dbReference type="EMBL" id="JAKCXM010000193">
    <property type="protein sequence ID" value="KAJ0399132.1"/>
    <property type="molecule type" value="Genomic_DNA"/>
</dbReference>
<dbReference type="SUPFAM" id="SSF51230">
    <property type="entry name" value="Single hybrid motif"/>
    <property type="match status" value="1"/>
</dbReference>
<protein>
    <recommendedName>
        <fullName evidence="2">Protein Abitram</fullName>
    </recommendedName>
    <alternativeName>
        <fullName evidence="6">Actin-binding transcription modulator</fullName>
    </alternativeName>
</protein>
<keyword evidence="4 7" id="KW-0863">Zinc-finger</keyword>
<name>A0AAD5LFH6_PYTIN</name>
<dbReference type="GO" id="GO:0005634">
    <property type="term" value="C:nucleus"/>
    <property type="evidence" value="ECO:0007669"/>
    <property type="project" value="TreeGrafter"/>
</dbReference>
<evidence type="ECO:0000256" key="8">
    <source>
        <dbReference type="SAM" id="MobiDB-lite"/>
    </source>
</evidence>
<evidence type="ECO:0000256" key="6">
    <source>
        <dbReference type="ARBA" id="ARBA00030463"/>
    </source>
</evidence>
<proteinExistence type="inferred from homology"/>
<keyword evidence="11" id="KW-1185">Reference proteome</keyword>
<evidence type="ECO:0000256" key="4">
    <source>
        <dbReference type="ARBA" id="ARBA00022771"/>
    </source>
</evidence>
<evidence type="ECO:0000256" key="7">
    <source>
        <dbReference type="PROSITE-ProRule" id="PRU00723"/>
    </source>
</evidence>
<evidence type="ECO:0000256" key="3">
    <source>
        <dbReference type="ARBA" id="ARBA00022723"/>
    </source>
</evidence>
<comment type="similarity">
    <text evidence="1">Belongs to the ABITRAM family.</text>
</comment>
<dbReference type="PROSITE" id="PS50103">
    <property type="entry name" value="ZF_C3H1"/>
    <property type="match status" value="1"/>
</dbReference>
<feature type="compositionally biased region" description="Basic residues" evidence="8">
    <location>
        <begin position="38"/>
        <end position="48"/>
    </location>
</feature>
<dbReference type="PANTHER" id="PTHR13651">
    <property type="entry name" value="PROTEIN ABITRAM"/>
    <property type="match status" value="1"/>
</dbReference>
<dbReference type="GO" id="GO:0008270">
    <property type="term" value="F:zinc ion binding"/>
    <property type="evidence" value="ECO:0007669"/>
    <property type="project" value="UniProtKB-KW"/>
</dbReference>
<dbReference type="Pfam" id="PF01597">
    <property type="entry name" value="GCV_H"/>
    <property type="match status" value="1"/>
</dbReference>
<evidence type="ECO:0000313" key="11">
    <source>
        <dbReference type="Proteomes" id="UP001209570"/>
    </source>
</evidence>
<dbReference type="AlphaFoldDB" id="A0AAD5LFH6"/>
<dbReference type="InterPro" id="IPR033753">
    <property type="entry name" value="GCV_H/Fam206"/>
</dbReference>
<dbReference type="Gene3D" id="4.10.1000.10">
    <property type="entry name" value="Zinc finger, CCCH-type"/>
    <property type="match status" value="1"/>
</dbReference>
<dbReference type="InterPro" id="IPR011053">
    <property type="entry name" value="Single_hybrid_motif"/>
</dbReference>
<feature type="domain" description="C3H1-type" evidence="9">
    <location>
        <begin position="51"/>
        <end position="78"/>
    </location>
</feature>
<keyword evidence="5 7" id="KW-0862">Zinc</keyword>
<dbReference type="PANTHER" id="PTHR13651:SF0">
    <property type="entry name" value="PROTEIN ABITRAM"/>
    <property type="match status" value="1"/>
</dbReference>
<dbReference type="InterPro" id="IPR000571">
    <property type="entry name" value="Znf_CCCH"/>
</dbReference>
<feature type="region of interest" description="Disordered" evidence="8">
    <location>
        <begin position="1"/>
        <end position="48"/>
    </location>
</feature>
<sequence length="305" mass="34371">MDNMDTVGPADPVGATPAPPTLDESSHGDQANSQHQQQQRKKRKVERREKLRKTALCKHYGKPGGCPFTNCKFAHGLDEVVADTEGLTLAAQRQFIREQVHNRTQRQFIREQVHNRSESRFTQAPAEGEVIARRGTMIERYYTELFACDVMSRPNEDQYVHMHSNRLCVVGVANSHPAMKEEIASIEFTPNVLESRVSGKKKKGGQFMLPETIICHIRCKSGASYAIRSCIRGTLLELNDALLENPHLLQEKHLSDGYLVIIQPKTSEIIEIQESLLTKEEYRQYRLAASQAKETSEAVAVNSTS</sequence>
<reference evidence="10" key="1">
    <citation type="submission" date="2021-12" db="EMBL/GenBank/DDBJ databases">
        <title>Prjna785345.</title>
        <authorList>
            <person name="Rujirawat T."/>
            <person name="Krajaejun T."/>
        </authorList>
    </citation>
    <scope>NUCLEOTIDE SEQUENCE</scope>
    <source>
        <strain evidence="10">Pi057C3</strain>
    </source>
</reference>
<dbReference type="InterPro" id="IPR039169">
    <property type="entry name" value="Abitram"/>
</dbReference>
<gene>
    <name evidence="10" type="ORF">P43SY_007538</name>
</gene>
<organism evidence="10 11">
    <name type="scientific">Pythium insidiosum</name>
    <name type="common">Pythiosis disease agent</name>
    <dbReference type="NCBI Taxonomy" id="114742"/>
    <lineage>
        <taxon>Eukaryota</taxon>
        <taxon>Sar</taxon>
        <taxon>Stramenopiles</taxon>
        <taxon>Oomycota</taxon>
        <taxon>Peronosporomycetes</taxon>
        <taxon>Pythiales</taxon>
        <taxon>Pythiaceae</taxon>
        <taxon>Pythium</taxon>
    </lineage>
</organism>
<accession>A0AAD5LFH6</accession>
<evidence type="ECO:0000259" key="9">
    <source>
        <dbReference type="PROSITE" id="PS50103"/>
    </source>
</evidence>